<keyword evidence="1" id="KW-0472">Membrane</keyword>
<name>A4S8C6_OSTLU</name>
<accession>A4S8C6</accession>
<dbReference type="AlphaFoldDB" id="A4S8C6"/>
<protein>
    <recommendedName>
        <fullName evidence="5">Glycosyltransferase family 25 protein</fullName>
    </recommendedName>
</protein>
<evidence type="ECO:0000313" key="3">
    <source>
        <dbReference type="EMBL" id="ABO99891.1"/>
    </source>
</evidence>
<dbReference type="GeneID" id="5005681"/>
<dbReference type="KEGG" id="olu:OSTLU_25601"/>
<dbReference type="OMA" id="FNYHCKL"/>
<dbReference type="Gramene" id="ABO99891">
    <property type="protein sequence ID" value="ABO99891"/>
    <property type="gene ID" value="OSTLU_25601"/>
</dbReference>
<gene>
    <name evidence="3" type="ORF">OSTLU_25601</name>
</gene>
<proteinExistence type="predicted"/>
<evidence type="ECO:0000313" key="4">
    <source>
        <dbReference type="Proteomes" id="UP000001568"/>
    </source>
</evidence>
<sequence length="457" mass="51261">MGARARWARAMAAVTMVTLATSIAAAERVEREDAVRMYYVNARGATTKRLEMERAVVALDARARRIERVDAKRRSTLLMTYETATCGRGRFAPSAHAERRERFGEEYLNALGTSLSHLEAVYAAYDDGASVALIMEDDARWDLLPTWSSDLEKFVERLPEDWTVTQLSALGDYAETTKLFYDWQRERKNAPGQSLTTLPKGSRRLSGTQAYLISRKGMSRLVKAYRSPAGKTDVCSMTCVELEECVLADGVHLDEKYRVATPPLFVERSPSSDFLDSSRNMILSWAVSLSLTQGKAANLRMDGDMIRDVLAEGLKVPEHLKPNTFMEHFNYHCKLNHGGGSKCSIKKAYLVNQKPPRMEEPALAEEAPVDAEENFRGHNASALGRVVMSRRDLAPKETSIWSEYSKSTPFISMFVFGALTTFVLAASFVFAKTRPESSRDELQTILPIDPQTEEYYS</sequence>
<feature type="signal peptide" evidence="2">
    <location>
        <begin position="1"/>
        <end position="26"/>
    </location>
</feature>
<dbReference type="Proteomes" id="UP000001568">
    <property type="component" value="Chromosome 15"/>
</dbReference>
<dbReference type="HOGENOM" id="CLU_599072_0_0_1"/>
<evidence type="ECO:0008006" key="5">
    <source>
        <dbReference type="Google" id="ProtNLM"/>
    </source>
</evidence>
<dbReference type="OrthoDB" id="47375at2759"/>
<organism evidence="3 4">
    <name type="scientific">Ostreococcus lucimarinus (strain CCE9901)</name>
    <dbReference type="NCBI Taxonomy" id="436017"/>
    <lineage>
        <taxon>Eukaryota</taxon>
        <taxon>Viridiplantae</taxon>
        <taxon>Chlorophyta</taxon>
        <taxon>Mamiellophyceae</taxon>
        <taxon>Mamiellales</taxon>
        <taxon>Bathycoccaceae</taxon>
        <taxon>Ostreococcus</taxon>
    </lineage>
</organism>
<keyword evidence="2" id="KW-0732">Signal</keyword>
<evidence type="ECO:0000256" key="1">
    <source>
        <dbReference type="SAM" id="Phobius"/>
    </source>
</evidence>
<reference evidence="3 4" key="1">
    <citation type="journal article" date="2007" name="Proc. Natl. Acad. Sci. U.S.A.">
        <title>The tiny eukaryote Ostreococcus provides genomic insights into the paradox of plankton speciation.</title>
        <authorList>
            <person name="Palenik B."/>
            <person name="Grimwood J."/>
            <person name="Aerts A."/>
            <person name="Rouze P."/>
            <person name="Salamov A."/>
            <person name="Putnam N."/>
            <person name="Dupont C."/>
            <person name="Jorgensen R."/>
            <person name="Derelle E."/>
            <person name="Rombauts S."/>
            <person name="Zhou K."/>
            <person name="Otillar R."/>
            <person name="Merchant S.S."/>
            <person name="Podell S."/>
            <person name="Gaasterland T."/>
            <person name="Napoli C."/>
            <person name="Gendler K."/>
            <person name="Manuell A."/>
            <person name="Tai V."/>
            <person name="Vallon O."/>
            <person name="Piganeau G."/>
            <person name="Jancek S."/>
            <person name="Heijde M."/>
            <person name="Jabbari K."/>
            <person name="Bowler C."/>
            <person name="Lohr M."/>
            <person name="Robbens S."/>
            <person name="Werner G."/>
            <person name="Dubchak I."/>
            <person name="Pazour G.J."/>
            <person name="Ren Q."/>
            <person name="Paulsen I."/>
            <person name="Delwiche C."/>
            <person name="Schmutz J."/>
            <person name="Rokhsar D."/>
            <person name="Van de Peer Y."/>
            <person name="Moreau H."/>
            <person name="Grigoriev I.V."/>
        </authorList>
    </citation>
    <scope>NUCLEOTIDE SEQUENCE [LARGE SCALE GENOMIC DNA]</scope>
    <source>
        <strain evidence="3 4">CCE9901</strain>
    </source>
</reference>
<feature type="chain" id="PRO_5002673240" description="Glycosyltransferase family 25 protein" evidence="2">
    <location>
        <begin position="27"/>
        <end position="457"/>
    </location>
</feature>
<keyword evidence="1" id="KW-1133">Transmembrane helix</keyword>
<dbReference type="EMBL" id="CP000595">
    <property type="protein sequence ID" value="ABO99891.1"/>
    <property type="molecule type" value="Genomic_DNA"/>
</dbReference>
<evidence type="ECO:0000256" key="2">
    <source>
        <dbReference type="SAM" id="SignalP"/>
    </source>
</evidence>
<dbReference type="RefSeq" id="XP_001421598.1">
    <property type="nucleotide sequence ID" value="XM_001421561.1"/>
</dbReference>
<keyword evidence="1" id="KW-0812">Transmembrane</keyword>
<feature type="transmembrane region" description="Helical" evidence="1">
    <location>
        <begin position="410"/>
        <end position="431"/>
    </location>
</feature>
<keyword evidence="4" id="KW-1185">Reference proteome</keyword>